<dbReference type="GO" id="GO:0016410">
    <property type="term" value="F:N-acyltransferase activity"/>
    <property type="evidence" value="ECO:0007669"/>
    <property type="project" value="InterPro"/>
</dbReference>
<keyword evidence="2" id="KW-1003">Cell membrane</keyword>
<name>A0A160VFE4_9ZZZZ</name>
<dbReference type="PANTHER" id="PTHR38686:SF1">
    <property type="entry name" value="APOLIPOPROTEIN N-ACYLTRANSFERASE"/>
    <property type="match status" value="1"/>
</dbReference>
<dbReference type="Gene3D" id="3.60.110.10">
    <property type="entry name" value="Carbon-nitrogen hydrolase"/>
    <property type="match status" value="1"/>
</dbReference>
<dbReference type="NCBIfam" id="TIGR00546">
    <property type="entry name" value="lnt"/>
    <property type="match status" value="1"/>
</dbReference>
<evidence type="ECO:0000256" key="3">
    <source>
        <dbReference type="ARBA" id="ARBA00022679"/>
    </source>
</evidence>
<dbReference type="Pfam" id="PF20154">
    <property type="entry name" value="LNT_N"/>
    <property type="match status" value="1"/>
</dbReference>
<feature type="transmembrane region" description="Helical" evidence="8">
    <location>
        <begin position="476"/>
        <end position="497"/>
    </location>
</feature>
<evidence type="ECO:0000256" key="8">
    <source>
        <dbReference type="SAM" id="Phobius"/>
    </source>
</evidence>
<dbReference type="Pfam" id="PF00795">
    <property type="entry name" value="CN_hydrolase"/>
    <property type="match status" value="1"/>
</dbReference>
<evidence type="ECO:0000256" key="4">
    <source>
        <dbReference type="ARBA" id="ARBA00022692"/>
    </source>
</evidence>
<reference evidence="10" key="1">
    <citation type="submission" date="2015-10" db="EMBL/GenBank/DDBJ databases">
        <authorList>
            <person name="Gilbert D.G."/>
        </authorList>
    </citation>
    <scope>NUCLEOTIDE SEQUENCE</scope>
</reference>
<keyword evidence="5 8" id="KW-1133">Transmembrane helix</keyword>
<feature type="transmembrane region" description="Helical" evidence="8">
    <location>
        <begin position="162"/>
        <end position="180"/>
    </location>
</feature>
<organism evidence="10">
    <name type="scientific">hydrothermal vent metagenome</name>
    <dbReference type="NCBI Taxonomy" id="652676"/>
    <lineage>
        <taxon>unclassified sequences</taxon>
        <taxon>metagenomes</taxon>
        <taxon>ecological metagenomes</taxon>
    </lineage>
</organism>
<proteinExistence type="inferred from homology"/>
<dbReference type="InterPro" id="IPR045378">
    <property type="entry name" value="LNT_N"/>
</dbReference>
<keyword evidence="3 10" id="KW-0808">Transferase</keyword>
<evidence type="ECO:0000256" key="6">
    <source>
        <dbReference type="ARBA" id="ARBA00023136"/>
    </source>
</evidence>
<dbReference type="SUPFAM" id="SSF56317">
    <property type="entry name" value="Carbon-nitrogen hydrolase"/>
    <property type="match status" value="1"/>
</dbReference>
<evidence type="ECO:0000313" key="10">
    <source>
        <dbReference type="EMBL" id="CUV09326.1"/>
    </source>
</evidence>
<dbReference type="GO" id="GO:0005886">
    <property type="term" value="C:plasma membrane"/>
    <property type="evidence" value="ECO:0007669"/>
    <property type="project" value="UniProtKB-SubCell"/>
</dbReference>
<dbReference type="HAMAP" id="MF_01148">
    <property type="entry name" value="Lnt"/>
    <property type="match status" value="1"/>
</dbReference>
<sequence length="501" mass="56183">MDKFLDLPKWQLALLSGVLIGAAYPPSPLGFLAWFGLVPLIHLLYNASPVEGAKWSFLTGVTVNIITIYWFGLNSGAGLFPVFLSLTGAVLYLSIFWIIFGMCTSWYHQRTGYGLAVLPIFWVGMEYIRSFGPLAFPWINLALTQTFSLPLLQIADVTGSTGISFWIVLINAILYAGYGSSIGLKSSLQIVTLLLVLISSLGVYRISSIRNETIVDQISTAIVQPNIDPNKKWEADFRDKIFDIMDSLHTASIDLQPDLILWPEAALPVYLRITYGARRPILRKVRDSGIPLLTGTPDRINRENNERDYYNGALYFTPDGSMKMYYKMHLVPFAEYIPFSEKFPMLKRLNFGQGNFTSGRDFTLFEVDSVPFGNLICYESSIPTIVSQFVRHGAKFLSIETNDSWCGHTSGVYQHFQIARLRAVENRVAIARSANTGISSLILPTGEIAEKIPYNEQKIILAEIPIRDLASFYMRFGELFAIICSLISIILLGTGWVKNRS</sequence>
<dbReference type="EMBL" id="FAXC01000217">
    <property type="protein sequence ID" value="CUV09326.1"/>
    <property type="molecule type" value="Genomic_DNA"/>
</dbReference>
<dbReference type="CDD" id="cd07571">
    <property type="entry name" value="ALP_N-acyl_transferase"/>
    <property type="match status" value="1"/>
</dbReference>
<evidence type="ECO:0000259" key="9">
    <source>
        <dbReference type="PROSITE" id="PS50263"/>
    </source>
</evidence>
<evidence type="ECO:0000256" key="5">
    <source>
        <dbReference type="ARBA" id="ARBA00022989"/>
    </source>
</evidence>
<gene>
    <name evidence="10" type="ORF">MGWOODY_Mmi278</name>
</gene>
<evidence type="ECO:0000256" key="1">
    <source>
        <dbReference type="ARBA" id="ARBA00004651"/>
    </source>
</evidence>
<keyword evidence="10" id="KW-0449">Lipoprotein</keyword>
<dbReference type="GO" id="GO:0042158">
    <property type="term" value="P:lipoprotein biosynthetic process"/>
    <property type="evidence" value="ECO:0007669"/>
    <property type="project" value="InterPro"/>
</dbReference>
<dbReference type="EC" id="2.3.1.-" evidence="10"/>
<dbReference type="InterPro" id="IPR003010">
    <property type="entry name" value="C-N_Hydrolase"/>
</dbReference>
<accession>A0A160VFE4</accession>
<feature type="transmembrane region" description="Helical" evidence="8">
    <location>
        <begin position="55"/>
        <end position="73"/>
    </location>
</feature>
<dbReference type="InterPro" id="IPR036526">
    <property type="entry name" value="C-N_Hydrolase_sf"/>
</dbReference>
<keyword evidence="6 8" id="KW-0472">Membrane</keyword>
<feature type="domain" description="CN hydrolase" evidence="9">
    <location>
        <begin position="223"/>
        <end position="466"/>
    </location>
</feature>
<evidence type="ECO:0000256" key="7">
    <source>
        <dbReference type="ARBA" id="ARBA00023315"/>
    </source>
</evidence>
<dbReference type="InterPro" id="IPR004563">
    <property type="entry name" value="Apolipo_AcylTrfase"/>
</dbReference>
<evidence type="ECO:0000256" key="2">
    <source>
        <dbReference type="ARBA" id="ARBA00022475"/>
    </source>
</evidence>
<comment type="subcellular location">
    <subcellularLocation>
        <location evidence="1">Cell membrane</location>
        <topology evidence="1">Multi-pass membrane protein</topology>
    </subcellularLocation>
</comment>
<feature type="transmembrane region" description="Helical" evidence="8">
    <location>
        <begin position="186"/>
        <end position="204"/>
    </location>
</feature>
<dbReference type="PANTHER" id="PTHR38686">
    <property type="entry name" value="APOLIPOPROTEIN N-ACYLTRANSFERASE"/>
    <property type="match status" value="1"/>
</dbReference>
<protein>
    <submittedName>
        <fullName evidence="10">Apolipoprotein N-acyltransferase / Copper homeostasis protein CutE</fullName>
        <ecNumber evidence="10">2.3.1.-</ecNumber>
    </submittedName>
</protein>
<dbReference type="PROSITE" id="PS50263">
    <property type="entry name" value="CN_HYDROLASE"/>
    <property type="match status" value="1"/>
</dbReference>
<feature type="transmembrane region" description="Helical" evidence="8">
    <location>
        <begin position="7"/>
        <end position="25"/>
    </location>
</feature>
<keyword evidence="7 10" id="KW-0012">Acyltransferase</keyword>
<feature type="transmembrane region" description="Helical" evidence="8">
    <location>
        <begin position="79"/>
        <end position="100"/>
    </location>
</feature>
<dbReference type="AlphaFoldDB" id="A0A160VFE4"/>
<keyword evidence="4 8" id="KW-0812">Transmembrane</keyword>